<evidence type="ECO:0000256" key="3">
    <source>
        <dbReference type="ARBA" id="ARBA00005225"/>
    </source>
</evidence>
<organism evidence="17 18">
    <name type="scientific">Salirhabdus euzebyi</name>
    <dbReference type="NCBI Taxonomy" id="394506"/>
    <lineage>
        <taxon>Bacteria</taxon>
        <taxon>Bacillati</taxon>
        <taxon>Bacillota</taxon>
        <taxon>Bacilli</taxon>
        <taxon>Bacillales</taxon>
        <taxon>Bacillaceae</taxon>
        <taxon>Salirhabdus</taxon>
    </lineage>
</organism>
<evidence type="ECO:0000313" key="17">
    <source>
        <dbReference type="EMBL" id="MBB6455327.1"/>
    </source>
</evidence>
<evidence type="ECO:0000256" key="7">
    <source>
        <dbReference type="ARBA" id="ARBA00022490"/>
    </source>
</evidence>
<evidence type="ECO:0000256" key="12">
    <source>
        <dbReference type="ARBA" id="ARBA00022993"/>
    </source>
</evidence>
<evidence type="ECO:0000256" key="10">
    <source>
        <dbReference type="ARBA" id="ARBA00022777"/>
    </source>
</evidence>
<keyword evidence="7 14" id="KW-0963">Cytoplasm</keyword>
<comment type="caution">
    <text evidence="14">Lacks conserved residue(s) required for the propagation of feature annotation.</text>
</comment>
<dbReference type="EMBL" id="JACHGH010000018">
    <property type="protein sequence ID" value="MBB6455327.1"/>
    <property type="molecule type" value="Genomic_DNA"/>
</dbReference>
<dbReference type="PANTHER" id="PTHR10285">
    <property type="entry name" value="URIDINE KINASE"/>
    <property type="match status" value="1"/>
</dbReference>
<dbReference type="CDD" id="cd02025">
    <property type="entry name" value="PanK"/>
    <property type="match status" value="1"/>
</dbReference>
<proteinExistence type="inferred from homology"/>
<keyword evidence="12 14" id="KW-0173">Coenzyme A biosynthesis</keyword>
<evidence type="ECO:0000256" key="14">
    <source>
        <dbReference type="HAMAP-Rule" id="MF_00215"/>
    </source>
</evidence>
<evidence type="ECO:0000256" key="6">
    <source>
        <dbReference type="ARBA" id="ARBA00015080"/>
    </source>
</evidence>
<comment type="caution">
    <text evidence="17">The sequence shown here is derived from an EMBL/GenBank/DDBJ whole genome shotgun (WGS) entry which is preliminary data.</text>
</comment>
<keyword evidence="9 14" id="KW-0547">Nucleotide-binding</keyword>
<gene>
    <name evidence="14" type="primary">coaA</name>
    <name evidence="17" type="ORF">HNQ94_003827</name>
</gene>
<keyword evidence="10 14" id="KW-0418">Kinase</keyword>
<evidence type="ECO:0000256" key="2">
    <source>
        <dbReference type="ARBA" id="ARBA00004496"/>
    </source>
</evidence>
<dbReference type="InterPro" id="IPR027417">
    <property type="entry name" value="P-loop_NTPase"/>
</dbReference>
<keyword evidence="8 14" id="KW-0808">Transferase</keyword>
<dbReference type="EC" id="2.7.1.33" evidence="5 14"/>
<protein>
    <recommendedName>
        <fullName evidence="6 14">Pantothenate kinase</fullName>
        <ecNumber evidence="5 14">2.7.1.33</ecNumber>
    </recommendedName>
    <alternativeName>
        <fullName evidence="13 14">Pantothenic acid kinase</fullName>
    </alternativeName>
</protein>
<dbReference type="GO" id="GO:0005737">
    <property type="term" value="C:cytoplasm"/>
    <property type="evidence" value="ECO:0007669"/>
    <property type="project" value="UniProtKB-SubCell"/>
</dbReference>
<evidence type="ECO:0000256" key="8">
    <source>
        <dbReference type="ARBA" id="ARBA00022679"/>
    </source>
</evidence>
<evidence type="ECO:0000256" key="5">
    <source>
        <dbReference type="ARBA" id="ARBA00012102"/>
    </source>
</evidence>
<dbReference type="HAMAP" id="MF_00215">
    <property type="entry name" value="Pantothen_kinase_1"/>
    <property type="match status" value="1"/>
</dbReference>
<keyword evidence="11 14" id="KW-0067">ATP-binding</keyword>
<evidence type="ECO:0000256" key="9">
    <source>
        <dbReference type="ARBA" id="ARBA00022741"/>
    </source>
</evidence>
<comment type="subcellular location">
    <subcellularLocation>
        <location evidence="2 14 15">Cytoplasm</location>
    </subcellularLocation>
</comment>
<evidence type="ECO:0000256" key="4">
    <source>
        <dbReference type="ARBA" id="ARBA00006087"/>
    </source>
</evidence>
<comment type="similarity">
    <text evidence="4 14 15">Belongs to the prokaryotic pantothenate kinase family.</text>
</comment>
<evidence type="ECO:0000313" key="18">
    <source>
        <dbReference type="Proteomes" id="UP000581688"/>
    </source>
</evidence>
<comment type="pathway">
    <text evidence="3 14 15">Cofactor biosynthesis; coenzyme A biosynthesis; CoA from (R)-pantothenate: step 1/5.</text>
</comment>
<dbReference type="NCBIfam" id="TIGR00554">
    <property type="entry name" value="panK_bact"/>
    <property type="match status" value="1"/>
</dbReference>
<name>A0A841QAS8_9BACI</name>
<dbReference type="Proteomes" id="UP000581688">
    <property type="component" value="Unassembled WGS sequence"/>
</dbReference>
<evidence type="ECO:0000256" key="1">
    <source>
        <dbReference type="ARBA" id="ARBA00001206"/>
    </source>
</evidence>
<dbReference type="SUPFAM" id="SSF52540">
    <property type="entry name" value="P-loop containing nucleoside triphosphate hydrolases"/>
    <property type="match status" value="1"/>
</dbReference>
<dbReference type="PIRSF" id="PIRSF000545">
    <property type="entry name" value="Pantothenate_kin"/>
    <property type="match status" value="1"/>
</dbReference>
<evidence type="ECO:0000256" key="13">
    <source>
        <dbReference type="ARBA" id="ARBA00032866"/>
    </source>
</evidence>
<dbReference type="Gene3D" id="3.40.50.300">
    <property type="entry name" value="P-loop containing nucleotide triphosphate hydrolases"/>
    <property type="match status" value="1"/>
</dbReference>
<dbReference type="GO" id="GO:0004594">
    <property type="term" value="F:pantothenate kinase activity"/>
    <property type="evidence" value="ECO:0007669"/>
    <property type="project" value="UniProtKB-UniRule"/>
</dbReference>
<dbReference type="UniPathway" id="UPA00241">
    <property type="reaction ID" value="UER00352"/>
</dbReference>
<keyword evidence="18" id="KW-1185">Reference proteome</keyword>
<evidence type="ECO:0000259" key="16">
    <source>
        <dbReference type="Pfam" id="PF00485"/>
    </source>
</evidence>
<dbReference type="InterPro" id="IPR004566">
    <property type="entry name" value="PanK"/>
</dbReference>
<dbReference type="GO" id="GO:0015937">
    <property type="term" value="P:coenzyme A biosynthetic process"/>
    <property type="evidence" value="ECO:0007669"/>
    <property type="project" value="UniProtKB-UniRule"/>
</dbReference>
<sequence length="312" mass="35427">MEKYSPYMTFTKEEWAKLRFNTPMTLTKEEINELQGVNEQLSMAVVSNVYLPLTRLINLYITASQQLHTVSDTFLGKNTSKVPYIIGLAGSVAAGKSTAARIIQALLSKWPNHPKVEIITTDGYLYPNAVLESKGLMNKKGFPESYNTKALVDCLAKLKSGAKEVRVPVYSHLQYDILPGQYKIINKPDIVIVEGINVLQTPKLEGNTLPSIFVSDFFDLSIYVDANETDLLRWYVERFKKLRGTAFNDPNSYFKRYANLSDEEAVKTATSIWNNINQINLKKNIEPTKNRADIILKKELDHEITTINLRKL</sequence>
<dbReference type="RefSeq" id="WP_174497797.1">
    <property type="nucleotide sequence ID" value="NZ_CADDWK010000019.1"/>
</dbReference>
<dbReference type="GO" id="GO:0005524">
    <property type="term" value="F:ATP binding"/>
    <property type="evidence" value="ECO:0007669"/>
    <property type="project" value="UniProtKB-UniRule"/>
</dbReference>
<dbReference type="AlphaFoldDB" id="A0A841QAS8"/>
<accession>A0A841QAS8</accession>
<reference evidence="17 18" key="1">
    <citation type="submission" date="2020-08" db="EMBL/GenBank/DDBJ databases">
        <title>Genomic Encyclopedia of Type Strains, Phase IV (KMG-IV): sequencing the most valuable type-strain genomes for metagenomic binning, comparative biology and taxonomic classification.</title>
        <authorList>
            <person name="Goeker M."/>
        </authorList>
    </citation>
    <scope>NUCLEOTIDE SEQUENCE [LARGE SCALE GENOMIC DNA]</scope>
    <source>
        <strain evidence="17 18">DSM 19612</strain>
    </source>
</reference>
<feature type="domain" description="Phosphoribulokinase/uridine kinase" evidence="16">
    <location>
        <begin position="85"/>
        <end position="247"/>
    </location>
</feature>
<dbReference type="Pfam" id="PF00485">
    <property type="entry name" value="PRK"/>
    <property type="match status" value="1"/>
</dbReference>
<evidence type="ECO:0000256" key="15">
    <source>
        <dbReference type="RuleBase" id="RU003530"/>
    </source>
</evidence>
<dbReference type="InterPro" id="IPR006083">
    <property type="entry name" value="PRK/URK"/>
</dbReference>
<comment type="catalytic activity">
    <reaction evidence="1 14 15">
        <text>(R)-pantothenate + ATP = (R)-4'-phosphopantothenate + ADP + H(+)</text>
        <dbReference type="Rhea" id="RHEA:16373"/>
        <dbReference type="ChEBI" id="CHEBI:10986"/>
        <dbReference type="ChEBI" id="CHEBI:15378"/>
        <dbReference type="ChEBI" id="CHEBI:29032"/>
        <dbReference type="ChEBI" id="CHEBI:30616"/>
        <dbReference type="ChEBI" id="CHEBI:456216"/>
        <dbReference type="EC" id="2.7.1.33"/>
    </reaction>
</comment>
<evidence type="ECO:0000256" key="11">
    <source>
        <dbReference type="ARBA" id="ARBA00022840"/>
    </source>
</evidence>